<protein>
    <submittedName>
        <fullName evidence="1">Uncharacterized protein</fullName>
    </submittedName>
</protein>
<dbReference type="EMBL" id="CAJNNW010034991">
    <property type="protein sequence ID" value="CAE8725059.1"/>
    <property type="molecule type" value="Genomic_DNA"/>
</dbReference>
<feature type="non-terminal residue" evidence="1">
    <location>
        <position position="112"/>
    </location>
</feature>
<proteinExistence type="predicted"/>
<organism evidence="1 2">
    <name type="scientific">Polarella glacialis</name>
    <name type="common">Dinoflagellate</name>
    <dbReference type="NCBI Taxonomy" id="89957"/>
    <lineage>
        <taxon>Eukaryota</taxon>
        <taxon>Sar</taxon>
        <taxon>Alveolata</taxon>
        <taxon>Dinophyceae</taxon>
        <taxon>Suessiales</taxon>
        <taxon>Suessiaceae</taxon>
        <taxon>Polarella</taxon>
    </lineage>
</organism>
<dbReference type="AlphaFoldDB" id="A0A813LDN9"/>
<dbReference type="Proteomes" id="UP000626109">
    <property type="component" value="Unassembled WGS sequence"/>
</dbReference>
<name>A0A813LDN9_POLGL</name>
<sequence>PNLRRPPAAGSRVQRSLEVISACLLLLRSLWFQGRGECSTRRRHLHWSTAHRSTTSIRVARLCSAEAVRRVFFSLADRRSRRSARRRRRTRCADRAMPDPEALACRGDSTVL</sequence>
<accession>A0A813LDN9</accession>
<gene>
    <name evidence="1" type="ORF">PGLA2088_LOCUS43963</name>
</gene>
<evidence type="ECO:0000313" key="2">
    <source>
        <dbReference type="Proteomes" id="UP000626109"/>
    </source>
</evidence>
<evidence type="ECO:0000313" key="1">
    <source>
        <dbReference type="EMBL" id="CAE8725059.1"/>
    </source>
</evidence>
<comment type="caution">
    <text evidence="1">The sequence shown here is derived from an EMBL/GenBank/DDBJ whole genome shotgun (WGS) entry which is preliminary data.</text>
</comment>
<reference evidence="1" key="1">
    <citation type="submission" date="2021-02" db="EMBL/GenBank/DDBJ databases">
        <authorList>
            <person name="Dougan E. K."/>
            <person name="Rhodes N."/>
            <person name="Thang M."/>
            <person name="Chan C."/>
        </authorList>
    </citation>
    <scope>NUCLEOTIDE SEQUENCE</scope>
</reference>